<evidence type="ECO:0000256" key="10">
    <source>
        <dbReference type="SAM" id="MobiDB-lite"/>
    </source>
</evidence>
<feature type="compositionally biased region" description="Low complexity" evidence="10">
    <location>
        <begin position="133"/>
        <end position="152"/>
    </location>
</feature>
<dbReference type="InParanoid" id="A0A6J2W127"/>
<dbReference type="CTD" id="100007394"/>
<gene>
    <name evidence="13" type="primary">adnp2a</name>
</gene>
<dbReference type="GO" id="GO:0008270">
    <property type="term" value="F:zinc ion binding"/>
    <property type="evidence" value="ECO:0007669"/>
    <property type="project" value="UniProtKB-KW"/>
</dbReference>
<name>A0A6J2W127_CHACN</name>
<keyword evidence="9" id="KW-0539">Nucleus</keyword>
<dbReference type="GO" id="GO:0005634">
    <property type="term" value="C:nucleus"/>
    <property type="evidence" value="ECO:0007669"/>
    <property type="project" value="TreeGrafter"/>
</dbReference>
<keyword evidence="4" id="KW-0862">Zinc</keyword>
<evidence type="ECO:0000313" key="13">
    <source>
        <dbReference type="RefSeq" id="XP_030639030.1"/>
    </source>
</evidence>
<dbReference type="GO" id="GO:0003677">
    <property type="term" value="F:DNA binding"/>
    <property type="evidence" value="ECO:0007669"/>
    <property type="project" value="UniProtKB-KW"/>
</dbReference>
<evidence type="ECO:0000256" key="4">
    <source>
        <dbReference type="ARBA" id="ARBA00022833"/>
    </source>
</evidence>
<feature type="compositionally biased region" description="Polar residues" evidence="10">
    <location>
        <begin position="750"/>
        <end position="771"/>
    </location>
</feature>
<feature type="region of interest" description="Disordered" evidence="10">
    <location>
        <begin position="133"/>
        <end position="153"/>
    </location>
</feature>
<dbReference type="GO" id="GO:0010468">
    <property type="term" value="P:regulation of gene expression"/>
    <property type="evidence" value="ECO:0007669"/>
    <property type="project" value="TreeGrafter"/>
</dbReference>
<dbReference type="Proteomes" id="UP000504632">
    <property type="component" value="Chromosome 8"/>
</dbReference>
<evidence type="ECO:0000256" key="2">
    <source>
        <dbReference type="ARBA" id="ARBA00022737"/>
    </source>
</evidence>
<dbReference type="Pfam" id="PF19627">
    <property type="entry name" value="ADNP_N"/>
    <property type="match status" value="1"/>
</dbReference>
<evidence type="ECO:0000256" key="7">
    <source>
        <dbReference type="ARBA" id="ARBA00023155"/>
    </source>
</evidence>
<feature type="domain" description="C2H2-type" evidence="11">
    <location>
        <begin position="666"/>
        <end position="689"/>
    </location>
</feature>
<feature type="domain" description="C2H2-type" evidence="11">
    <location>
        <begin position="163"/>
        <end position="186"/>
    </location>
</feature>
<keyword evidence="12" id="KW-1185">Reference proteome</keyword>
<dbReference type="PANTHER" id="PTHR15740">
    <property type="entry name" value="NEUROPROTECTIVE PEPTIDE-CONTAINING PROTEIN"/>
    <property type="match status" value="1"/>
</dbReference>
<evidence type="ECO:0000259" key="11">
    <source>
        <dbReference type="SMART" id="SM00355"/>
    </source>
</evidence>
<dbReference type="CDD" id="cd00086">
    <property type="entry name" value="homeodomain"/>
    <property type="match status" value="1"/>
</dbReference>
<accession>A0A6J2W127</accession>
<keyword evidence="3" id="KW-0863">Zinc-finger</keyword>
<dbReference type="RefSeq" id="XP_030639030.1">
    <property type="nucleotide sequence ID" value="XM_030783170.1"/>
</dbReference>
<organism evidence="12 13">
    <name type="scientific">Chanos chanos</name>
    <name type="common">Milkfish</name>
    <name type="synonym">Mugil chanos</name>
    <dbReference type="NCBI Taxonomy" id="29144"/>
    <lineage>
        <taxon>Eukaryota</taxon>
        <taxon>Metazoa</taxon>
        <taxon>Chordata</taxon>
        <taxon>Craniata</taxon>
        <taxon>Vertebrata</taxon>
        <taxon>Euteleostomi</taxon>
        <taxon>Actinopterygii</taxon>
        <taxon>Neopterygii</taxon>
        <taxon>Teleostei</taxon>
        <taxon>Ostariophysi</taxon>
        <taxon>Gonorynchiformes</taxon>
        <taxon>Chanidae</taxon>
        <taxon>Chanos</taxon>
    </lineage>
</organism>
<evidence type="ECO:0000256" key="1">
    <source>
        <dbReference type="ARBA" id="ARBA00022723"/>
    </source>
</evidence>
<keyword evidence="5" id="KW-0805">Transcription regulation</keyword>
<dbReference type="InterPro" id="IPR045762">
    <property type="entry name" value="ADNP_Znf"/>
</dbReference>
<sequence length="912" mass="101106">MYQLPVGDVEKIRKSRKRVKSILCDIALEDCQDLIEKLKPFDSGEDHFNNTEWDDFTEGHNGKRRKKWGYRTLTLCCSLCWFSTQSWYTFRGHVQRCHEEELDLASLSPCSKCSFIGHPKVTEQHVKFFHTTSTKGSSGSSQGSVAHSSKSVTVSPMTNGDRYICKGCGYHDSLIYVMKKHVLVNHYASMLNRYFGHRSDSDQAGSTRVTKYFCRVCGLPAESTEHLLYHMLSSDKHKELQLHIKTFICENMNKNGAKLPALAPKVQQQVVQKTVVVPQANSVLPVQQSNGNPVTKATGTVLLAAPSNTTALLCSPGARQVFLPSQTEAKSLVVPGSTMATLQNTPLQQTSTGIRPGLPTSAVVKASISMLVPNVPQAAPKPVPITVTVPRLPQAVPPRQILLPPGAQINVPGKIGIQPPQPLLVTQRLPLNQSAPRPPIIASQSVRLIPTGNKVNGVPTYTLAPVQVTVPVQTNAPQVVNNRPVILTQNNMTTTAQLSNVTGAVPRPVPSTPRQSLSKNAKVNELAVLAPFLKKMDGRTVKCLRCKILLAEKGIFQHLLHGLKCLFCPQMFYSFKQIMDHTNKEHNLSVKGNQEFIKKHYKLNIDNEGKLVFAKFDLNTDVPKDLLENRELNLALVTGSQDKIYIKMYPDTAKTAYSAPLNSTPTDCPFCQEKPQTSEDYELHLKTKHHIVPTIHAILKSPAFKCIYCLGVYAEKSTPKTISIHVQRCRCAPKAAKEAERLVNPDLNGQVINGSVQNPVQKGTNTQTQVKLKTEKPAEEGREEASANREITVVENGKESVAVKSDVPDSSVPLLLDPTGLEMKSFEERKKFLKKYFHLKPYLSKMETETLAARLWFNRTDVASLFGSTRSRCMKAIQKKRTVVLLGFNMTEVNKVKHNLLIPEVEPAIANV</sequence>
<dbReference type="AlphaFoldDB" id="A0A6J2W127"/>
<dbReference type="InterPro" id="IPR001356">
    <property type="entry name" value="HD"/>
</dbReference>
<feature type="domain" description="C2H2-type" evidence="11">
    <location>
        <begin position="212"/>
        <end position="237"/>
    </location>
</feature>
<dbReference type="InterPro" id="IPR038861">
    <property type="entry name" value="ADNP/ADNP2"/>
</dbReference>
<feature type="domain" description="C2H2-type" evidence="11">
    <location>
        <begin position="563"/>
        <end position="586"/>
    </location>
</feature>
<evidence type="ECO:0000256" key="9">
    <source>
        <dbReference type="ARBA" id="ARBA00023242"/>
    </source>
</evidence>
<keyword evidence="8" id="KW-0804">Transcription</keyword>
<evidence type="ECO:0000256" key="3">
    <source>
        <dbReference type="ARBA" id="ARBA00022771"/>
    </source>
</evidence>
<dbReference type="InterPro" id="IPR013087">
    <property type="entry name" value="Znf_C2H2_type"/>
</dbReference>
<dbReference type="SMART" id="SM00355">
    <property type="entry name" value="ZnF_C2H2"/>
    <property type="match status" value="5"/>
</dbReference>
<dbReference type="PANTHER" id="PTHR15740:SF2">
    <property type="entry name" value="ACTIVITY-DEPENDENT NEUROPROTECTOR HOMEOBOX PROTEIN 2"/>
    <property type="match status" value="1"/>
</dbReference>
<keyword evidence="2" id="KW-0677">Repeat</keyword>
<evidence type="ECO:0000256" key="8">
    <source>
        <dbReference type="ARBA" id="ARBA00023163"/>
    </source>
</evidence>
<dbReference type="OrthoDB" id="10053955at2759"/>
<feature type="region of interest" description="Disordered" evidence="10">
    <location>
        <begin position="750"/>
        <end position="790"/>
    </location>
</feature>
<reference evidence="13" key="1">
    <citation type="submission" date="2025-08" db="UniProtKB">
        <authorList>
            <consortium name="RefSeq"/>
        </authorList>
    </citation>
    <scope>IDENTIFICATION</scope>
</reference>
<keyword evidence="7" id="KW-0371">Homeobox</keyword>
<protein>
    <submittedName>
        <fullName evidence="13">Activity-dependent neuroprotective protein 2a</fullName>
    </submittedName>
</protein>
<keyword evidence="1" id="KW-0479">Metal-binding</keyword>
<evidence type="ECO:0000313" key="12">
    <source>
        <dbReference type="Proteomes" id="UP000504632"/>
    </source>
</evidence>
<dbReference type="GeneID" id="115819667"/>
<keyword evidence="6" id="KW-0238">DNA-binding</keyword>
<feature type="compositionally biased region" description="Basic and acidic residues" evidence="10">
    <location>
        <begin position="772"/>
        <end position="787"/>
    </location>
</feature>
<evidence type="ECO:0000256" key="6">
    <source>
        <dbReference type="ARBA" id="ARBA00023125"/>
    </source>
</evidence>
<evidence type="ECO:0000256" key="5">
    <source>
        <dbReference type="ARBA" id="ARBA00023015"/>
    </source>
</evidence>
<proteinExistence type="predicted"/>
<feature type="domain" description="C2H2-type" evidence="11">
    <location>
        <begin position="75"/>
        <end position="98"/>
    </location>
</feature>